<proteinExistence type="predicted"/>
<dbReference type="AlphaFoldDB" id="A0A2P2IUP8"/>
<accession>A0A2P2IUP8</accession>
<organism evidence="1">
    <name type="scientific">Rhizophora mucronata</name>
    <name type="common">Asiatic mangrove</name>
    <dbReference type="NCBI Taxonomy" id="61149"/>
    <lineage>
        <taxon>Eukaryota</taxon>
        <taxon>Viridiplantae</taxon>
        <taxon>Streptophyta</taxon>
        <taxon>Embryophyta</taxon>
        <taxon>Tracheophyta</taxon>
        <taxon>Spermatophyta</taxon>
        <taxon>Magnoliopsida</taxon>
        <taxon>eudicotyledons</taxon>
        <taxon>Gunneridae</taxon>
        <taxon>Pentapetalae</taxon>
        <taxon>rosids</taxon>
        <taxon>fabids</taxon>
        <taxon>Malpighiales</taxon>
        <taxon>Rhizophoraceae</taxon>
        <taxon>Rhizophora</taxon>
    </lineage>
</organism>
<reference evidence="1" key="1">
    <citation type="submission" date="2018-02" db="EMBL/GenBank/DDBJ databases">
        <title>Rhizophora mucronata_Transcriptome.</title>
        <authorList>
            <person name="Meera S.P."/>
            <person name="Sreeshan A."/>
            <person name="Augustine A."/>
        </authorList>
    </citation>
    <scope>NUCLEOTIDE SEQUENCE</scope>
    <source>
        <tissue evidence="1">Leaf</tissue>
    </source>
</reference>
<protein>
    <submittedName>
        <fullName evidence="1">Uncharacterized protein</fullName>
    </submittedName>
</protein>
<sequence>MVTCQEYEIHSFPGVHMTISLHVGVCVLNIKDISFIPSPTLSRSYN</sequence>
<evidence type="ECO:0000313" key="1">
    <source>
        <dbReference type="EMBL" id="MBW84928.1"/>
    </source>
</evidence>
<name>A0A2P2IUP8_RHIMU</name>
<dbReference type="EMBL" id="GGEC01004445">
    <property type="protein sequence ID" value="MBW84928.1"/>
    <property type="molecule type" value="Transcribed_RNA"/>
</dbReference>